<evidence type="ECO:0000313" key="10">
    <source>
        <dbReference type="EMBL" id="MCL1630924.1"/>
    </source>
</evidence>
<comment type="pathway">
    <text evidence="1 7">Pyrimidine metabolism; UMP biosynthesis via de novo pathway; (S)-dihydroorotate from bicarbonate: step 2/3.</text>
</comment>
<evidence type="ECO:0000259" key="9">
    <source>
        <dbReference type="Pfam" id="PF02729"/>
    </source>
</evidence>
<comment type="caution">
    <text evidence="10">The sequence shown here is derived from an EMBL/GenBank/DDBJ whole genome shotgun (WGS) entry which is preliminary data.</text>
</comment>
<comment type="similarity">
    <text evidence="2 7">Belongs to the aspartate/ornithine carbamoyltransferase superfamily. ATCase family.</text>
</comment>
<name>A0ABT0M7U3_9BACL</name>
<sequence length="311" mass="35071">MANLLSLNELSIREINDILDRAEQIRVMGEEGWFAPNHTIVANLFYEPSTRTRFSFETAEKRLGYEVLNFSSTTSSALKGESLYDTVRTMEAIGAEAVVIRHQETGYYKQLQSIDIPVLNAGDGAGDHPTQALLDLLTLRQEFMNIEDLTVAIIGDLRYSRVAKSDAEVLSRLGCRVLLSGPPEWKNSQLPGTYVSVDDAIDAADAVIMLRIQHERHENAMQMTKETYHRLFGLTTERALRMKPTSIIMHPGPINRGVEMDGELVESTRSRYFKQIKNGVLARMAALEWALDHRLYEANKIEKAKQMSSPI</sequence>
<feature type="binding site" evidence="7">
    <location>
        <position position="211"/>
    </location>
    <ligand>
        <name>L-aspartate</name>
        <dbReference type="ChEBI" id="CHEBI:29991"/>
    </ligand>
</feature>
<evidence type="ECO:0000256" key="5">
    <source>
        <dbReference type="ARBA" id="ARBA00043884"/>
    </source>
</evidence>
<keyword evidence="11" id="KW-1185">Reference proteome</keyword>
<feature type="binding site" evidence="7">
    <location>
        <position position="51"/>
    </location>
    <ligand>
        <name>carbamoyl phosphate</name>
        <dbReference type="ChEBI" id="CHEBI:58228"/>
    </ligand>
</feature>
<dbReference type="EC" id="2.1.3.2" evidence="7"/>
<protein>
    <recommendedName>
        <fullName evidence="7">Aspartate carbamoyltransferase</fullName>
        <ecNumber evidence="7">2.1.3.2</ecNumber>
    </recommendedName>
    <alternativeName>
        <fullName evidence="7">Aspartate transcarbamylase</fullName>
        <shortName evidence="7">ATCase</shortName>
    </alternativeName>
</protein>
<dbReference type="InterPro" id="IPR006131">
    <property type="entry name" value="Asp_carbamoyltransf_Asp/Orn-bd"/>
</dbReference>
<feature type="binding site" evidence="7">
    <location>
        <position position="101"/>
    </location>
    <ligand>
        <name>carbamoyl phosphate</name>
        <dbReference type="ChEBI" id="CHEBI:58228"/>
    </ligand>
</feature>
<feature type="domain" description="Aspartate/ornithine carbamoyltransferase Asp/Orn-binding" evidence="8">
    <location>
        <begin position="148"/>
        <end position="289"/>
    </location>
</feature>
<organism evidence="10 11">
    <name type="scientific">Sporolactobacillus mangiferae</name>
    <dbReference type="NCBI Taxonomy" id="2940498"/>
    <lineage>
        <taxon>Bacteria</taxon>
        <taxon>Bacillati</taxon>
        <taxon>Bacillota</taxon>
        <taxon>Bacilli</taxon>
        <taxon>Bacillales</taxon>
        <taxon>Sporolactobacillaceae</taxon>
        <taxon>Sporolactobacillus</taxon>
    </lineage>
</organism>
<dbReference type="PRINTS" id="PR00100">
    <property type="entry name" value="AOTCASE"/>
</dbReference>
<comment type="catalytic activity">
    <reaction evidence="6 7">
        <text>carbamoyl phosphate + L-aspartate = N-carbamoyl-L-aspartate + phosphate + H(+)</text>
        <dbReference type="Rhea" id="RHEA:20013"/>
        <dbReference type="ChEBI" id="CHEBI:15378"/>
        <dbReference type="ChEBI" id="CHEBI:29991"/>
        <dbReference type="ChEBI" id="CHEBI:32814"/>
        <dbReference type="ChEBI" id="CHEBI:43474"/>
        <dbReference type="ChEBI" id="CHEBI:58228"/>
        <dbReference type="EC" id="2.1.3.2"/>
    </reaction>
</comment>
<dbReference type="Pfam" id="PF02729">
    <property type="entry name" value="OTCace_N"/>
    <property type="match status" value="1"/>
</dbReference>
<dbReference type="GO" id="GO:0004070">
    <property type="term" value="F:aspartate carbamoyltransferase activity"/>
    <property type="evidence" value="ECO:0007669"/>
    <property type="project" value="UniProtKB-EC"/>
</dbReference>
<evidence type="ECO:0000256" key="6">
    <source>
        <dbReference type="ARBA" id="ARBA00048859"/>
    </source>
</evidence>
<evidence type="ECO:0000256" key="3">
    <source>
        <dbReference type="ARBA" id="ARBA00022679"/>
    </source>
</evidence>
<comment type="function">
    <text evidence="5 7">Catalyzes the condensation of carbamoyl phosphate and aspartate to form carbamoyl aspartate and inorganic phosphate, the committed step in the de novo pyrimidine nucleotide biosynthesis pathway.</text>
</comment>
<dbReference type="SUPFAM" id="SSF53671">
    <property type="entry name" value="Aspartate/ornithine carbamoyltransferase"/>
    <property type="match status" value="1"/>
</dbReference>
<dbReference type="PROSITE" id="PS00097">
    <property type="entry name" value="CARBAMOYLTRANSFERASE"/>
    <property type="match status" value="1"/>
</dbReference>
<feature type="binding site" evidence="7">
    <location>
        <position position="52"/>
    </location>
    <ligand>
        <name>carbamoyl phosphate</name>
        <dbReference type="ChEBI" id="CHEBI:58228"/>
    </ligand>
</feature>
<evidence type="ECO:0000256" key="2">
    <source>
        <dbReference type="ARBA" id="ARBA00008896"/>
    </source>
</evidence>
<reference evidence="10 11" key="1">
    <citation type="submission" date="2022-05" db="EMBL/GenBank/DDBJ databases">
        <title>Sporolactobacillus sp nov CPB3-1, isolated from tree bark (Mangifera indica L.).</title>
        <authorList>
            <person name="Phuengjayaem S."/>
            <person name="Tanasupawat S."/>
        </authorList>
    </citation>
    <scope>NUCLEOTIDE SEQUENCE [LARGE SCALE GENOMIC DNA]</scope>
    <source>
        <strain evidence="10 11">CPB3-1</strain>
    </source>
</reference>
<feature type="binding site" evidence="7">
    <location>
        <position position="253"/>
    </location>
    <ligand>
        <name>carbamoyl phosphate</name>
        <dbReference type="ChEBI" id="CHEBI:58228"/>
    </ligand>
</feature>
<evidence type="ECO:0000313" key="11">
    <source>
        <dbReference type="Proteomes" id="UP001203004"/>
    </source>
</evidence>
<dbReference type="Pfam" id="PF00185">
    <property type="entry name" value="OTCace"/>
    <property type="match status" value="1"/>
</dbReference>
<dbReference type="HAMAP" id="MF_00001">
    <property type="entry name" value="Asp_carb_tr"/>
    <property type="match status" value="1"/>
</dbReference>
<feature type="domain" description="Aspartate/ornithine carbamoyltransferase carbamoyl-P binding" evidence="9">
    <location>
        <begin position="3"/>
        <end position="141"/>
    </location>
</feature>
<feature type="binding site" evidence="7">
    <location>
        <position position="131"/>
    </location>
    <ligand>
        <name>carbamoyl phosphate</name>
        <dbReference type="ChEBI" id="CHEBI:58228"/>
    </ligand>
</feature>
<evidence type="ECO:0000256" key="4">
    <source>
        <dbReference type="ARBA" id="ARBA00022975"/>
    </source>
</evidence>
<evidence type="ECO:0000259" key="8">
    <source>
        <dbReference type="Pfam" id="PF00185"/>
    </source>
</evidence>
<keyword evidence="4 7" id="KW-0665">Pyrimidine biosynthesis</keyword>
<dbReference type="PANTHER" id="PTHR45753">
    <property type="entry name" value="ORNITHINE CARBAMOYLTRANSFERASE, MITOCHONDRIAL"/>
    <property type="match status" value="1"/>
</dbReference>
<dbReference type="InterPro" id="IPR006130">
    <property type="entry name" value="Asp/Orn_carbamoylTrfase"/>
</dbReference>
<dbReference type="PANTHER" id="PTHR45753:SF6">
    <property type="entry name" value="ASPARTATE CARBAMOYLTRANSFERASE"/>
    <property type="match status" value="1"/>
</dbReference>
<dbReference type="PRINTS" id="PR00101">
    <property type="entry name" value="ATCASE"/>
</dbReference>
<evidence type="ECO:0000256" key="1">
    <source>
        <dbReference type="ARBA" id="ARBA00004852"/>
    </source>
</evidence>
<proteinExistence type="inferred from homology"/>
<keyword evidence="3 7" id="KW-0808">Transferase</keyword>
<dbReference type="EMBL" id="JAMAST010000002">
    <property type="protein sequence ID" value="MCL1630924.1"/>
    <property type="molecule type" value="Genomic_DNA"/>
</dbReference>
<dbReference type="Gene3D" id="3.40.50.1370">
    <property type="entry name" value="Aspartate/ornithine carbamoyltransferase"/>
    <property type="match status" value="2"/>
</dbReference>
<dbReference type="InterPro" id="IPR002082">
    <property type="entry name" value="Asp_carbamoyltransf"/>
</dbReference>
<dbReference type="NCBIfam" id="TIGR00670">
    <property type="entry name" value="asp_carb_tr"/>
    <property type="match status" value="1"/>
</dbReference>
<feature type="binding site" evidence="7">
    <location>
        <position position="79"/>
    </location>
    <ligand>
        <name>L-aspartate</name>
        <dbReference type="ChEBI" id="CHEBI:29991"/>
    </ligand>
</feature>
<feature type="binding site" evidence="7">
    <location>
        <position position="128"/>
    </location>
    <ligand>
        <name>carbamoyl phosphate</name>
        <dbReference type="ChEBI" id="CHEBI:58228"/>
    </ligand>
</feature>
<dbReference type="RefSeq" id="WP_249097268.1">
    <property type="nucleotide sequence ID" value="NZ_JAMAST010000002.1"/>
</dbReference>
<feature type="binding site" evidence="7">
    <location>
        <position position="252"/>
    </location>
    <ligand>
        <name>carbamoyl phosphate</name>
        <dbReference type="ChEBI" id="CHEBI:58228"/>
    </ligand>
</feature>
<dbReference type="InterPro" id="IPR036901">
    <property type="entry name" value="Asp/Orn_carbamoylTrfase_sf"/>
</dbReference>
<evidence type="ECO:0000256" key="7">
    <source>
        <dbReference type="HAMAP-Rule" id="MF_00001"/>
    </source>
</evidence>
<dbReference type="Proteomes" id="UP001203004">
    <property type="component" value="Unassembled WGS sequence"/>
</dbReference>
<gene>
    <name evidence="7" type="primary">pyrB</name>
    <name evidence="10" type="ORF">M3N64_03065</name>
</gene>
<comment type="subunit">
    <text evidence="7">Heterododecamer (2C3:3R2) of six catalytic PyrB chains organized as two trimers (C3), and six regulatory PyrI chains organized as three dimers (R2).</text>
</comment>
<dbReference type="InterPro" id="IPR006132">
    <property type="entry name" value="Asp/Orn_carbamoyltranf_P-bd"/>
</dbReference>
<accession>A0ABT0M7U3</accession>
<feature type="binding site" evidence="7">
    <location>
        <position position="161"/>
    </location>
    <ligand>
        <name>L-aspartate</name>
        <dbReference type="ChEBI" id="CHEBI:29991"/>
    </ligand>
</feature>
<dbReference type="NCBIfam" id="NF002032">
    <property type="entry name" value="PRK00856.1"/>
    <property type="match status" value="1"/>
</dbReference>